<feature type="transmembrane region" description="Helical" evidence="9">
    <location>
        <begin position="112"/>
        <end position="134"/>
    </location>
</feature>
<feature type="transmembrane region" description="Helical" evidence="9">
    <location>
        <begin position="445"/>
        <end position="465"/>
    </location>
</feature>
<reference evidence="11 12" key="1">
    <citation type="journal article" date="2017" name="Genome Announc.">
        <title>Draft Genome Sequence of Romboutsia weinsteinii sp. nov. Strain CCRI-19649(T) Isolated from Surface Water.</title>
        <authorList>
            <person name="Maheux A.F."/>
            <person name="Boudreau D.K."/>
            <person name="Berube E."/>
            <person name="Boissinot M."/>
            <person name="Cantin P."/>
            <person name="Raymond F."/>
            <person name="Corbeil J."/>
            <person name="Omar R.F."/>
            <person name="Bergeron M.G."/>
        </authorList>
    </citation>
    <scope>NUCLEOTIDE SEQUENCE [LARGE SCALE GENOMIC DNA]</scope>
    <source>
        <strain evidence="11 12">CCRI-19649</strain>
    </source>
</reference>
<keyword evidence="5 9" id="KW-0812">Transmembrane</keyword>
<feature type="transmembrane region" description="Helical" evidence="9">
    <location>
        <begin position="361"/>
        <end position="386"/>
    </location>
</feature>
<feature type="transmembrane region" description="Helical" evidence="9">
    <location>
        <begin position="327"/>
        <end position="349"/>
    </location>
</feature>
<dbReference type="Pfam" id="PF03553">
    <property type="entry name" value="Na_H_antiporter"/>
    <property type="match status" value="1"/>
</dbReference>
<protein>
    <submittedName>
        <fullName evidence="11">Na+/H+ antiporter NhaC</fullName>
    </submittedName>
</protein>
<evidence type="ECO:0000256" key="7">
    <source>
        <dbReference type="ARBA" id="ARBA00023136"/>
    </source>
</evidence>
<dbReference type="GO" id="GO:0005886">
    <property type="term" value="C:plasma membrane"/>
    <property type="evidence" value="ECO:0007669"/>
    <property type="project" value="UniProtKB-SubCell"/>
</dbReference>
<feature type="transmembrane region" description="Helical" evidence="9">
    <location>
        <begin position="80"/>
        <end position="105"/>
    </location>
</feature>
<dbReference type="InterPro" id="IPR004770">
    <property type="entry name" value="Na/H_antiport_NhaC"/>
</dbReference>
<dbReference type="EMBL" id="NOJY02000008">
    <property type="protein sequence ID" value="RDY28237.1"/>
    <property type="molecule type" value="Genomic_DNA"/>
</dbReference>
<feature type="transmembrane region" description="Helical" evidence="9">
    <location>
        <begin position="140"/>
        <end position="166"/>
    </location>
</feature>
<evidence type="ECO:0000256" key="3">
    <source>
        <dbReference type="ARBA" id="ARBA00022449"/>
    </source>
</evidence>
<dbReference type="OrthoDB" id="9762978at2"/>
<accession>A0A371J6D8</accession>
<evidence type="ECO:0000256" key="6">
    <source>
        <dbReference type="ARBA" id="ARBA00022989"/>
    </source>
</evidence>
<keyword evidence="12" id="KW-1185">Reference proteome</keyword>
<dbReference type="AlphaFoldDB" id="A0A371J6D8"/>
<evidence type="ECO:0000256" key="1">
    <source>
        <dbReference type="ARBA" id="ARBA00004651"/>
    </source>
</evidence>
<comment type="subcellular location">
    <subcellularLocation>
        <location evidence="1">Cell membrane</location>
        <topology evidence="1">Multi-pass membrane protein</topology>
    </subcellularLocation>
</comment>
<evidence type="ECO:0000256" key="8">
    <source>
        <dbReference type="ARBA" id="ARBA00038435"/>
    </source>
</evidence>
<evidence type="ECO:0000256" key="9">
    <source>
        <dbReference type="SAM" id="Phobius"/>
    </source>
</evidence>
<keyword evidence="7 9" id="KW-0472">Membrane</keyword>
<dbReference type="NCBIfam" id="TIGR00931">
    <property type="entry name" value="antiport_nhaC"/>
    <property type="match status" value="1"/>
</dbReference>
<comment type="similarity">
    <text evidence="8">Belongs to the NhaC Na(+)/H(+) (TC 2.A.35) antiporter family.</text>
</comment>
<feature type="transmembrane region" description="Helical" evidence="9">
    <location>
        <begin position="237"/>
        <end position="254"/>
    </location>
</feature>
<evidence type="ECO:0000313" key="11">
    <source>
        <dbReference type="EMBL" id="RDY28237.1"/>
    </source>
</evidence>
<dbReference type="Proteomes" id="UP000215694">
    <property type="component" value="Unassembled WGS sequence"/>
</dbReference>
<organism evidence="11 12">
    <name type="scientific">Romboutsia weinsteinii</name>
    <dbReference type="NCBI Taxonomy" id="2020949"/>
    <lineage>
        <taxon>Bacteria</taxon>
        <taxon>Bacillati</taxon>
        <taxon>Bacillota</taxon>
        <taxon>Clostridia</taxon>
        <taxon>Peptostreptococcales</taxon>
        <taxon>Peptostreptococcaceae</taxon>
        <taxon>Romboutsia</taxon>
    </lineage>
</organism>
<dbReference type="InterPro" id="IPR018461">
    <property type="entry name" value="Na/H_Antiport_NhaC-like_C"/>
</dbReference>
<keyword evidence="2" id="KW-0813">Transport</keyword>
<evidence type="ECO:0000256" key="4">
    <source>
        <dbReference type="ARBA" id="ARBA00022475"/>
    </source>
</evidence>
<proteinExistence type="inferred from homology"/>
<evidence type="ECO:0000256" key="5">
    <source>
        <dbReference type="ARBA" id="ARBA00022692"/>
    </source>
</evidence>
<sequence length="480" mass="50731">MSKESTIKKKPTLAQALIPIIFMVVALTIGYGVFKIRIEPIMIISAFLAAIIALRLGYTYNDMQKAIIDKISSALPATLILWSVGFLIGSLMFAGTVPMIIYYGVQMISPKFLLVTAFFASAVLSIVTGTSWGAAGTIGVAMMGIAGGLGVSLPATAGAVVAGAFFGDKLSPLSDTTNLAPMAAGSELYEHIKHMLYTTIPAALVSLVVYFIVGLKASGEMVTPELVQVMMDQLDSMFNFNPILLLPIILVILGSVRKWPTIPTMLGVSIITILLGSVIQGFSIVDGFKSLVEGFNITMTGFAGEPTEEVIKLINRGGVVSVTGTTVLIFCAMGFAGIVSVSGMLDVVLDLLMSKVKSTVGIILATIVSCFTVAFVTGSSYLSILIPGDLFKEVYPKKNLAAKNLSRTLEDSGTVIVPLVPWSAAGAYMAATLGVPTLEYLPWAILNYSGIIFAIIFAITGFGIAKIEDNDEDTKEVEGA</sequence>
<gene>
    <name evidence="11" type="primary">nhaC</name>
    <name evidence="11" type="ORF">CHL78_006520</name>
</gene>
<evidence type="ECO:0000313" key="12">
    <source>
        <dbReference type="Proteomes" id="UP000215694"/>
    </source>
</evidence>
<comment type="caution">
    <text evidence="11">The sequence shown here is derived from an EMBL/GenBank/DDBJ whole genome shotgun (WGS) entry which is preliminary data.</text>
</comment>
<keyword evidence="4" id="KW-1003">Cell membrane</keyword>
<feature type="transmembrane region" description="Helical" evidence="9">
    <location>
        <begin position="196"/>
        <end position="217"/>
    </location>
</feature>
<name>A0A371J6D8_9FIRM</name>
<dbReference type="GO" id="GO:0015297">
    <property type="term" value="F:antiporter activity"/>
    <property type="evidence" value="ECO:0007669"/>
    <property type="project" value="UniProtKB-KW"/>
</dbReference>
<evidence type="ECO:0000256" key="2">
    <source>
        <dbReference type="ARBA" id="ARBA00022448"/>
    </source>
</evidence>
<keyword evidence="6 9" id="KW-1133">Transmembrane helix</keyword>
<feature type="transmembrane region" description="Helical" evidence="9">
    <location>
        <begin position="41"/>
        <end position="60"/>
    </location>
</feature>
<dbReference type="PANTHER" id="PTHR33451">
    <property type="entry name" value="MALATE-2H(+)/NA(+)-LACTATE ANTIPORTER"/>
    <property type="match status" value="1"/>
</dbReference>
<feature type="transmembrane region" description="Helical" evidence="9">
    <location>
        <begin position="12"/>
        <end position="34"/>
    </location>
</feature>
<dbReference type="RefSeq" id="WP_094369046.1">
    <property type="nucleotide sequence ID" value="NZ_NOJY02000008.1"/>
</dbReference>
<dbReference type="PANTHER" id="PTHR33451:SF3">
    <property type="entry name" value="MALATE-2H(+)_NA(+)-LACTATE ANTIPORTER"/>
    <property type="match status" value="1"/>
</dbReference>
<feature type="domain" description="Na+/H+ antiporter NhaC-like C-terminal" evidence="10">
    <location>
        <begin position="163"/>
        <end position="462"/>
    </location>
</feature>
<keyword evidence="3" id="KW-0050">Antiport</keyword>
<evidence type="ECO:0000259" key="10">
    <source>
        <dbReference type="Pfam" id="PF03553"/>
    </source>
</evidence>
<feature type="transmembrane region" description="Helical" evidence="9">
    <location>
        <begin position="266"/>
        <end position="285"/>
    </location>
</feature>
<dbReference type="InterPro" id="IPR052180">
    <property type="entry name" value="NhaC_Na-H+_Antiporter"/>
</dbReference>